<dbReference type="InterPro" id="IPR024983">
    <property type="entry name" value="CHAT_dom"/>
</dbReference>
<protein>
    <submittedName>
        <fullName evidence="2">CHAT domain-containing protein</fullName>
    </submittedName>
</protein>
<keyword evidence="3" id="KW-1185">Reference proteome</keyword>
<evidence type="ECO:0000259" key="1">
    <source>
        <dbReference type="Pfam" id="PF12770"/>
    </source>
</evidence>
<dbReference type="STRING" id="1003.SAMN04488541_1002139"/>
<proteinExistence type="predicted"/>
<dbReference type="OrthoDB" id="1164785at2"/>
<dbReference type="Pfam" id="PF14516">
    <property type="entry name" value="AAA_35"/>
    <property type="match status" value="1"/>
</dbReference>
<dbReference type="Gene3D" id="3.40.50.300">
    <property type="entry name" value="P-loop containing nucleotide triphosphate hydrolases"/>
    <property type="match status" value="1"/>
</dbReference>
<evidence type="ECO:0000313" key="3">
    <source>
        <dbReference type="Proteomes" id="UP000199513"/>
    </source>
</evidence>
<dbReference type="AlphaFoldDB" id="A0A1I2B7Z2"/>
<dbReference type="Pfam" id="PF12770">
    <property type="entry name" value="CHAT"/>
    <property type="match status" value="1"/>
</dbReference>
<dbReference type="InterPro" id="IPR027417">
    <property type="entry name" value="P-loop_NTPase"/>
</dbReference>
<dbReference type="RefSeq" id="WP_091538977.1">
    <property type="nucleotide sequence ID" value="NZ_FONY01000002.1"/>
</dbReference>
<reference evidence="2 3" key="1">
    <citation type="submission" date="2016-10" db="EMBL/GenBank/DDBJ databases">
        <authorList>
            <person name="de Groot N.N."/>
        </authorList>
    </citation>
    <scope>NUCLEOTIDE SEQUENCE [LARGE SCALE GENOMIC DNA]</scope>
    <source>
        <strain>GEY</strain>
        <strain evidence="3">DSM 9560</strain>
    </source>
</reference>
<evidence type="ECO:0000313" key="2">
    <source>
        <dbReference type="EMBL" id="SFE51270.1"/>
    </source>
</evidence>
<gene>
    <name evidence="2" type="ORF">SAMN04488541_1002139</name>
</gene>
<feature type="domain" description="CHAT" evidence="1">
    <location>
        <begin position="8"/>
        <end position="172"/>
    </location>
</feature>
<dbReference type="PROSITE" id="PS00039">
    <property type="entry name" value="DEAD_ATP_HELICASE"/>
    <property type="match status" value="1"/>
</dbReference>
<dbReference type="GO" id="GO:0120545">
    <property type="term" value="F:nucleic acid conformation isomerase activity"/>
    <property type="evidence" value="ECO:0007669"/>
    <property type="project" value="UniProtKB-ARBA"/>
</dbReference>
<name>A0A1I2B7Z2_9BACT</name>
<organism evidence="2 3">
    <name type="scientific">Thermoflexibacter ruber</name>
    <dbReference type="NCBI Taxonomy" id="1003"/>
    <lineage>
        <taxon>Bacteria</taxon>
        <taxon>Pseudomonadati</taxon>
        <taxon>Bacteroidota</taxon>
        <taxon>Cytophagia</taxon>
        <taxon>Cytophagales</taxon>
        <taxon>Thermoflexibacteraceae</taxon>
        <taxon>Thermoflexibacter</taxon>
    </lineage>
</organism>
<accession>A0A1I2B7Z2</accession>
<dbReference type="EMBL" id="FONY01000002">
    <property type="protein sequence ID" value="SFE51270.1"/>
    <property type="molecule type" value="Genomic_DNA"/>
</dbReference>
<dbReference type="Proteomes" id="UP000199513">
    <property type="component" value="Unassembled WGS sequence"/>
</dbReference>
<sequence length="568" mass="65031">MSKPIFFLAFANDRQDNARYLRNLPKELDEIRKALDRAVLQGKCEVIFEANTTIDEILNTFQDSRYKDRIAVFHFGGHADGYQLLLEDTEGKPTVAEGAGLVSFLARRNSLQMVFLNGCATEKQAEELIKEGIPTVISTSSAIQDDIATQLASRFYHALANENDLTTAWADAVDSIKISYDTSNVRGLYRKNAPEASDNFPWQLRISEEYDYISTWNINKGIVPKIKKMPTSLKIEEPKGAVPLGSPFYIEREVDERCKAQILQPHALIRIKAPRQYGKTSISQRISKYAKDHQHQVIDLNFQEFSAKEMSDLETLLKFICGFASYSLNIEEKVEEYFNSRFLTDKVKCSRYFERYLFKECSDNIVLVLDEADRLFDFPQVSTEFFGMLRAWHEDSKIKPEWAKFKMIITYATEAQYAITNLNQSPFNVGMQVNLLDFSETEVAELASRHQLTLSAVEISSLMEMVGGHPFLVRKALYQIALNQLSLSDFLKNATQDDGYFAAHLNTHLQYLQKNPDKSEALSNILHQRQTQNHLACEALRAIGLVKGNAPNYRVSNKLYEEYFKRKL</sequence>
<dbReference type="InterPro" id="IPR000629">
    <property type="entry name" value="RNA-helicase_DEAD-box_CS"/>
</dbReference>
<dbReference type="SUPFAM" id="SSF52540">
    <property type="entry name" value="P-loop containing nucleoside triphosphate hydrolases"/>
    <property type="match status" value="1"/>
</dbReference>